<keyword evidence="2" id="KW-1185">Reference proteome</keyword>
<dbReference type="Proteomes" id="UP000410492">
    <property type="component" value="Unassembled WGS sequence"/>
</dbReference>
<evidence type="ECO:0000313" key="1">
    <source>
        <dbReference type="EMBL" id="VEN53069.1"/>
    </source>
</evidence>
<protein>
    <submittedName>
        <fullName evidence="1">Uncharacterized protein</fullName>
    </submittedName>
</protein>
<dbReference type="OrthoDB" id="6776168at2759"/>
<sequence length="70" mass="8255">NFKLGVKYTNFHQADLTAYTKFKQQIEKKWYQCEHIYTDGSKTTNGIGCGFYHENKKDQELYKLPPDCSI</sequence>
<proteinExistence type="predicted"/>
<reference evidence="1 2" key="1">
    <citation type="submission" date="2019-01" db="EMBL/GenBank/DDBJ databases">
        <authorList>
            <person name="Sayadi A."/>
        </authorList>
    </citation>
    <scope>NUCLEOTIDE SEQUENCE [LARGE SCALE GENOMIC DNA]</scope>
</reference>
<organism evidence="1 2">
    <name type="scientific">Callosobruchus maculatus</name>
    <name type="common">Southern cowpea weevil</name>
    <name type="synonym">Pulse bruchid</name>
    <dbReference type="NCBI Taxonomy" id="64391"/>
    <lineage>
        <taxon>Eukaryota</taxon>
        <taxon>Metazoa</taxon>
        <taxon>Ecdysozoa</taxon>
        <taxon>Arthropoda</taxon>
        <taxon>Hexapoda</taxon>
        <taxon>Insecta</taxon>
        <taxon>Pterygota</taxon>
        <taxon>Neoptera</taxon>
        <taxon>Endopterygota</taxon>
        <taxon>Coleoptera</taxon>
        <taxon>Polyphaga</taxon>
        <taxon>Cucujiformia</taxon>
        <taxon>Chrysomeloidea</taxon>
        <taxon>Chrysomelidae</taxon>
        <taxon>Bruchinae</taxon>
        <taxon>Bruchini</taxon>
        <taxon>Callosobruchus</taxon>
    </lineage>
</organism>
<feature type="non-terminal residue" evidence="1">
    <location>
        <position position="1"/>
    </location>
</feature>
<accession>A0A653CYX3</accession>
<dbReference type="AlphaFoldDB" id="A0A653CYX3"/>
<dbReference type="EMBL" id="CAACVG010009379">
    <property type="protein sequence ID" value="VEN53069.1"/>
    <property type="molecule type" value="Genomic_DNA"/>
</dbReference>
<name>A0A653CYX3_CALMS</name>
<gene>
    <name evidence="1" type="ORF">CALMAC_LOCUS12996</name>
</gene>
<evidence type="ECO:0000313" key="2">
    <source>
        <dbReference type="Proteomes" id="UP000410492"/>
    </source>
</evidence>